<proteinExistence type="predicted"/>
<organism evidence="1 2">
    <name type="scientific">Metabacillus sediminilitoris</name>
    <dbReference type="NCBI Taxonomy" id="2567941"/>
    <lineage>
        <taxon>Bacteria</taxon>
        <taxon>Bacillati</taxon>
        <taxon>Bacillota</taxon>
        <taxon>Bacilli</taxon>
        <taxon>Bacillales</taxon>
        <taxon>Bacillaceae</taxon>
        <taxon>Metabacillus</taxon>
    </lineage>
</organism>
<comment type="caution">
    <text evidence="1">The sequence shown here is derived from an EMBL/GenBank/DDBJ whole genome shotgun (WGS) entry which is preliminary data.</text>
</comment>
<accession>A0A4S4C549</accession>
<sequence>MIFYTTMPEQLMFPIMDEEYRKQSVVEMNGVQLLVQETTPSQYEVVRILSSDPQHYLDEQYCPGQKITMTFSTNGGKYGIIG</sequence>
<name>A0A4S4C549_9BACI</name>
<dbReference type="AlphaFoldDB" id="A0A4S4C549"/>
<dbReference type="InterPro" id="IPR025619">
    <property type="entry name" value="YlzJ"/>
</dbReference>
<dbReference type="Proteomes" id="UP000310334">
    <property type="component" value="Unassembled WGS sequence"/>
</dbReference>
<dbReference type="Pfam" id="PF14035">
    <property type="entry name" value="YlzJ"/>
    <property type="match status" value="1"/>
</dbReference>
<evidence type="ECO:0000313" key="2">
    <source>
        <dbReference type="Proteomes" id="UP000310334"/>
    </source>
</evidence>
<protein>
    <submittedName>
        <fullName evidence="1">Ribonuclease</fullName>
    </submittedName>
</protein>
<reference evidence="1 2" key="1">
    <citation type="submission" date="2019-04" db="EMBL/GenBank/DDBJ databases">
        <title>Bacillus sediminilitoris sp. nov., isolated from a tidal flat sediment on the East China Sea.</title>
        <authorList>
            <person name="Wei Y."/>
            <person name="Mao H."/>
            <person name="Fang J."/>
        </authorList>
    </citation>
    <scope>NUCLEOTIDE SEQUENCE [LARGE SCALE GENOMIC DNA]</scope>
    <source>
        <strain evidence="1 2">DSL-17</strain>
    </source>
</reference>
<dbReference type="RefSeq" id="WP_136351188.1">
    <property type="nucleotide sequence ID" value="NZ_CP046266.1"/>
</dbReference>
<gene>
    <name evidence="1" type="ORF">E6W99_00865</name>
</gene>
<evidence type="ECO:0000313" key="1">
    <source>
        <dbReference type="EMBL" id="THF82948.1"/>
    </source>
</evidence>
<dbReference type="OrthoDB" id="1683573at2"/>
<keyword evidence="2" id="KW-1185">Reference proteome</keyword>
<dbReference type="EMBL" id="SSNT01000001">
    <property type="protein sequence ID" value="THF82948.1"/>
    <property type="molecule type" value="Genomic_DNA"/>
</dbReference>